<comment type="caution">
    <text evidence="2">The sequence shown here is derived from an EMBL/GenBank/DDBJ whole genome shotgun (WGS) entry which is preliminary data.</text>
</comment>
<dbReference type="Proteomes" id="UP001519332">
    <property type="component" value="Unassembled WGS sequence"/>
</dbReference>
<dbReference type="RefSeq" id="WP_209639758.1">
    <property type="nucleotide sequence ID" value="NZ_JAGINW010000001.1"/>
</dbReference>
<keyword evidence="1" id="KW-0812">Transmembrane</keyword>
<evidence type="ECO:0000256" key="1">
    <source>
        <dbReference type="SAM" id="Phobius"/>
    </source>
</evidence>
<keyword evidence="1" id="KW-0472">Membrane</keyword>
<dbReference type="EMBL" id="JAGINW010000001">
    <property type="protein sequence ID" value="MBP2323408.1"/>
    <property type="molecule type" value="Genomic_DNA"/>
</dbReference>
<keyword evidence="3" id="KW-1185">Reference proteome</keyword>
<feature type="transmembrane region" description="Helical" evidence="1">
    <location>
        <begin position="47"/>
        <end position="66"/>
    </location>
</feature>
<name>A0ABS4THS0_9PSEU</name>
<accession>A0ABS4THS0</accession>
<evidence type="ECO:0000313" key="2">
    <source>
        <dbReference type="EMBL" id="MBP2323408.1"/>
    </source>
</evidence>
<evidence type="ECO:0000313" key="3">
    <source>
        <dbReference type="Proteomes" id="UP001519332"/>
    </source>
</evidence>
<keyword evidence="1" id="KW-1133">Transmembrane helix</keyword>
<proteinExistence type="predicted"/>
<reference evidence="2 3" key="1">
    <citation type="submission" date="2021-03" db="EMBL/GenBank/DDBJ databases">
        <title>Sequencing the genomes of 1000 actinobacteria strains.</title>
        <authorList>
            <person name="Klenk H.-P."/>
        </authorList>
    </citation>
    <scope>NUCLEOTIDE SEQUENCE [LARGE SCALE GENOMIC DNA]</scope>
    <source>
        <strain evidence="2 3">DSM 46670</strain>
    </source>
</reference>
<feature type="transmembrane region" description="Helical" evidence="1">
    <location>
        <begin position="17"/>
        <end position="41"/>
    </location>
</feature>
<gene>
    <name evidence="2" type="ORF">JOF56_003793</name>
</gene>
<sequence length="87" mass="9516">MDPFLPAPDRNRWRRGFFAACIAIPFTAMQIWAVTVVLSTATIEGPAGVAFLLAVGGSIVAVLDGWRWAWRLGRATPSPSRRAYLVT</sequence>
<organism evidence="2 3">
    <name type="scientific">Kibdelosporangium banguiense</name>
    <dbReference type="NCBI Taxonomy" id="1365924"/>
    <lineage>
        <taxon>Bacteria</taxon>
        <taxon>Bacillati</taxon>
        <taxon>Actinomycetota</taxon>
        <taxon>Actinomycetes</taxon>
        <taxon>Pseudonocardiales</taxon>
        <taxon>Pseudonocardiaceae</taxon>
        <taxon>Kibdelosporangium</taxon>
    </lineage>
</organism>
<protein>
    <submittedName>
        <fullName evidence="2">Integral membrane protein</fullName>
    </submittedName>
</protein>